<dbReference type="KEGG" id="psai:C3B54_111715"/>
<evidence type="ECO:0000256" key="2">
    <source>
        <dbReference type="SAM" id="SignalP"/>
    </source>
</evidence>
<keyword evidence="5" id="KW-0449">Lipoprotein</keyword>
<sequence length="362" mass="39103">MNRVALRRFVALSVVAALTLVGCARPDEPVEVEESAPAEEQVEEVIEPPRHPLTGEEVVEGSVTGPAVMAKIDHENRPYVNLHRADIVIQQLIPQNGTRFIAIFHSDVPDQIGYVRSFRPHDLYMASPFQGLLASSGMFALVVPFWEDTEAAGVRQYVWDYRTAEDRDLWSTVDKNYAMASSVLFAAADAQAANATLAPPQQYFEYVSDPAEASAAAGTPVSNFTTYFSESATNDYVTSVWEWNATTGFFEKNFINGDPVSVESGEQLAVTNLVAISVEHDDFVGQPTARMLNGGGSAWVATGGKVIEADWEGGALTEPITLTSGGEPVKLAPGKTWFMIFPGDASTARTAAWGGPGSVSYE</sequence>
<dbReference type="InterPro" id="IPR021416">
    <property type="entry name" value="DUF3048_N"/>
</dbReference>
<dbReference type="AlphaFoldDB" id="A0A2L2BSK2"/>
<dbReference type="PROSITE" id="PS51257">
    <property type="entry name" value="PROKAR_LIPOPROTEIN"/>
    <property type="match status" value="1"/>
</dbReference>
<dbReference type="Gene3D" id="3.50.90.10">
    <property type="entry name" value="YerB-like"/>
    <property type="match status" value="1"/>
</dbReference>
<evidence type="ECO:0000256" key="1">
    <source>
        <dbReference type="SAM" id="MobiDB-lite"/>
    </source>
</evidence>
<gene>
    <name evidence="5" type="ORF">C3B54_111715</name>
</gene>
<dbReference type="InterPro" id="IPR035328">
    <property type="entry name" value="DUF3048_C"/>
</dbReference>
<dbReference type="Pfam" id="PF17479">
    <property type="entry name" value="DUF3048_C"/>
    <property type="match status" value="1"/>
</dbReference>
<organism evidence="5 6">
    <name type="scientific">Pontimonas salivibrio</name>
    <dbReference type="NCBI Taxonomy" id="1159327"/>
    <lineage>
        <taxon>Bacteria</taxon>
        <taxon>Bacillati</taxon>
        <taxon>Actinomycetota</taxon>
        <taxon>Actinomycetes</taxon>
        <taxon>Micrococcales</taxon>
        <taxon>Microbacteriaceae</taxon>
        <taxon>Pontimonas</taxon>
    </lineage>
</organism>
<feature type="region of interest" description="Disordered" evidence="1">
    <location>
        <begin position="29"/>
        <end position="56"/>
    </location>
</feature>
<feature type="domain" description="DUF3048" evidence="4">
    <location>
        <begin position="236"/>
        <end position="337"/>
    </location>
</feature>
<feature type="signal peptide" evidence="2">
    <location>
        <begin position="1"/>
        <end position="26"/>
    </location>
</feature>
<dbReference type="Proteomes" id="UP000243077">
    <property type="component" value="Chromosome"/>
</dbReference>
<feature type="compositionally biased region" description="Acidic residues" evidence="1">
    <location>
        <begin position="29"/>
        <end position="46"/>
    </location>
</feature>
<proteinExistence type="predicted"/>
<dbReference type="OrthoDB" id="9779102at2"/>
<accession>A0A2L2BSK2</accession>
<dbReference type="EMBL" id="CP026923">
    <property type="protein sequence ID" value="AVG24646.1"/>
    <property type="molecule type" value="Genomic_DNA"/>
</dbReference>
<evidence type="ECO:0000313" key="5">
    <source>
        <dbReference type="EMBL" id="AVG24646.1"/>
    </source>
</evidence>
<feature type="domain" description="DUF3048" evidence="3">
    <location>
        <begin position="53"/>
        <end position="140"/>
    </location>
</feature>
<keyword evidence="6" id="KW-1185">Reference proteome</keyword>
<feature type="chain" id="PRO_5014778995" evidence="2">
    <location>
        <begin position="27"/>
        <end position="362"/>
    </location>
</feature>
<reference evidence="5 6" key="1">
    <citation type="submission" date="2018-02" db="EMBL/GenBank/DDBJ databases">
        <title>Complete genome of the streamlined marine actinobacterium Pontimonas salivibrio CL-TW6 adapted to coastal planktonic lifestype.</title>
        <authorList>
            <person name="Cho B.C."/>
            <person name="Hardies S.C."/>
            <person name="Jang G.I."/>
            <person name="Hwang C.Y."/>
        </authorList>
    </citation>
    <scope>NUCLEOTIDE SEQUENCE [LARGE SCALE GENOMIC DNA]</scope>
    <source>
        <strain evidence="5 6">CL-TW6</strain>
    </source>
</reference>
<dbReference type="RefSeq" id="WP_104914097.1">
    <property type="nucleotide sequence ID" value="NZ_CP026923.1"/>
</dbReference>
<dbReference type="Pfam" id="PF11258">
    <property type="entry name" value="DUF3048"/>
    <property type="match status" value="1"/>
</dbReference>
<name>A0A2L2BSK2_9MICO</name>
<protein>
    <submittedName>
        <fullName evidence="5">DUF3048-like lipoprotein</fullName>
    </submittedName>
</protein>
<evidence type="ECO:0000259" key="3">
    <source>
        <dbReference type="Pfam" id="PF11258"/>
    </source>
</evidence>
<evidence type="ECO:0000259" key="4">
    <source>
        <dbReference type="Pfam" id="PF17479"/>
    </source>
</evidence>
<dbReference type="InterPro" id="IPR023158">
    <property type="entry name" value="YerB-like_sf"/>
</dbReference>
<keyword evidence="2" id="KW-0732">Signal</keyword>
<dbReference type="SUPFAM" id="SSF159774">
    <property type="entry name" value="YerB-like"/>
    <property type="match status" value="1"/>
</dbReference>
<evidence type="ECO:0000313" key="6">
    <source>
        <dbReference type="Proteomes" id="UP000243077"/>
    </source>
</evidence>